<protein>
    <recommendedName>
        <fullName evidence="4">MORN repeat-containing protein 5</fullName>
    </recommendedName>
</protein>
<evidence type="ECO:0000313" key="2">
    <source>
        <dbReference type="EMBL" id="OMJ70275.1"/>
    </source>
</evidence>
<comment type="caution">
    <text evidence="2">The sequence shown here is derived from an EMBL/GenBank/DDBJ whole genome shotgun (WGS) entry which is preliminary data.</text>
</comment>
<dbReference type="GO" id="GO:0005634">
    <property type="term" value="C:nucleus"/>
    <property type="evidence" value="ECO:0007669"/>
    <property type="project" value="TreeGrafter"/>
</dbReference>
<evidence type="ECO:0008006" key="4">
    <source>
        <dbReference type="Google" id="ProtNLM"/>
    </source>
</evidence>
<dbReference type="GO" id="GO:0031514">
    <property type="term" value="C:motile cilium"/>
    <property type="evidence" value="ECO:0007669"/>
    <property type="project" value="TreeGrafter"/>
</dbReference>
<gene>
    <name evidence="2" type="ORF">SteCoe_31786</name>
</gene>
<dbReference type="Proteomes" id="UP000187209">
    <property type="component" value="Unassembled WGS sequence"/>
</dbReference>
<name>A0A1R2B0P8_9CILI</name>
<reference evidence="2 3" key="1">
    <citation type="submission" date="2016-11" db="EMBL/GenBank/DDBJ databases">
        <title>The macronuclear genome of Stentor coeruleus: a giant cell with tiny introns.</title>
        <authorList>
            <person name="Slabodnick M."/>
            <person name="Ruby J.G."/>
            <person name="Reiff S.B."/>
            <person name="Swart E.C."/>
            <person name="Gosai S."/>
            <person name="Prabakaran S."/>
            <person name="Witkowska E."/>
            <person name="Larue G.E."/>
            <person name="Fisher S."/>
            <person name="Freeman R.M."/>
            <person name="Gunawardena J."/>
            <person name="Chu W."/>
            <person name="Stover N.A."/>
            <person name="Gregory B.D."/>
            <person name="Nowacki M."/>
            <person name="Derisi J."/>
            <person name="Roy S.W."/>
            <person name="Marshall W.F."/>
            <person name="Sood P."/>
        </authorList>
    </citation>
    <scope>NUCLEOTIDE SEQUENCE [LARGE SCALE GENOMIC DNA]</scope>
    <source>
        <strain evidence="2">WM001</strain>
    </source>
</reference>
<dbReference type="SMART" id="SM00698">
    <property type="entry name" value="MORN"/>
    <property type="match status" value="5"/>
</dbReference>
<dbReference type="OrthoDB" id="270720at2759"/>
<dbReference type="SUPFAM" id="SSF82185">
    <property type="entry name" value="Histone H3 K4-specific methyltransferase SET7/9 N-terminal domain"/>
    <property type="match status" value="1"/>
</dbReference>
<accession>A0A1R2B0P8</accession>
<dbReference type="GO" id="GO:0035082">
    <property type="term" value="P:axoneme assembly"/>
    <property type="evidence" value="ECO:0007669"/>
    <property type="project" value="TreeGrafter"/>
</dbReference>
<dbReference type="Gene3D" id="2.20.110.10">
    <property type="entry name" value="Histone H3 K4-specific methyltransferase SET7/9 N-terminal domain"/>
    <property type="match status" value="2"/>
</dbReference>
<dbReference type="Pfam" id="PF02493">
    <property type="entry name" value="MORN"/>
    <property type="match status" value="5"/>
</dbReference>
<sequence>MSDAGDAVYKFVIEDGTEKKSSRDYTGKATAYYPNGDIYEGLFVMGVRDGYGVYKYASGQVYEGDFKENLKHGIGRMSYGKKGSYHGYFESGKRHGEGVFMYTNGDTYSGWWKDGLKEGKGTYIFKDTGMKLKGVWKGGNLTDGQWELPSGVHFQGTFDNNKPNGEGKWLFPNSNEVCGEYHQTVAEGDDDPPAGDEEEEEGAVKKVKVDVKWQTHPHLFDSAFAINRVL</sequence>
<dbReference type="PANTHER" id="PTHR43215">
    <property type="entry name" value="RADIAL SPOKE HEAD 1 HOMOLOG"/>
    <property type="match status" value="1"/>
</dbReference>
<dbReference type="InterPro" id="IPR003409">
    <property type="entry name" value="MORN"/>
</dbReference>
<dbReference type="AlphaFoldDB" id="A0A1R2B0P8"/>
<keyword evidence="1" id="KW-0677">Repeat</keyword>
<organism evidence="2 3">
    <name type="scientific">Stentor coeruleus</name>
    <dbReference type="NCBI Taxonomy" id="5963"/>
    <lineage>
        <taxon>Eukaryota</taxon>
        <taxon>Sar</taxon>
        <taxon>Alveolata</taxon>
        <taxon>Ciliophora</taxon>
        <taxon>Postciliodesmatophora</taxon>
        <taxon>Heterotrichea</taxon>
        <taxon>Heterotrichida</taxon>
        <taxon>Stentoridae</taxon>
        <taxon>Stentor</taxon>
    </lineage>
</organism>
<keyword evidence="3" id="KW-1185">Reference proteome</keyword>
<evidence type="ECO:0000313" key="3">
    <source>
        <dbReference type="Proteomes" id="UP000187209"/>
    </source>
</evidence>
<evidence type="ECO:0000256" key="1">
    <source>
        <dbReference type="ARBA" id="ARBA00022737"/>
    </source>
</evidence>
<dbReference type="PANTHER" id="PTHR43215:SF14">
    <property type="entry name" value="RADIAL SPOKE HEAD 1 HOMOLOG"/>
    <property type="match status" value="1"/>
</dbReference>
<dbReference type="GO" id="GO:0007286">
    <property type="term" value="P:spermatid development"/>
    <property type="evidence" value="ECO:0007669"/>
    <property type="project" value="TreeGrafter"/>
</dbReference>
<dbReference type="EMBL" id="MPUH01001104">
    <property type="protein sequence ID" value="OMJ70275.1"/>
    <property type="molecule type" value="Genomic_DNA"/>
</dbReference>
<proteinExistence type="predicted"/>